<evidence type="ECO:0000259" key="5">
    <source>
        <dbReference type="PROSITE" id="PS50977"/>
    </source>
</evidence>
<protein>
    <submittedName>
        <fullName evidence="6">Transcriptional regulator, TetR family</fullName>
    </submittedName>
</protein>
<keyword evidence="7" id="KW-1185">Reference proteome</keyword>
<accession>A0A1T4NVQ3</accession>
<dbReference type="GO" id="GO:0003700">
    <property type="term" value="F:DNA-binding transcription factor activity"/>
    <property type="evidence" value="ECO:0007669"/>
    <property type="project" value="TreeGrafter"/>
</dbReference>
<evidence type="ECO:0000256" key="3">
    <source>
        <dbReference type="ARBA" id="ARBA00023163"/>
    </source>
</evidence>
<dbReference type="STRING" id="1365950.SAMN05428963_103213"/>
<dbReference type="Pfam" id="PF00440">
    <property type="entry name" value="TetR_N"/>
    <property type="match status" value="1"/>
</dbReference>
<organism evidence="6 7">
    <name type="scientific">Consotaella salsifontis</name>
    <dbReference type="NCBI Taxonomy" id="1365950"/>
    <lineage>
        <taxon>Bacteria</taxon>
        <taxon>Pseudomonadati</taxon>
        <taxon>Pseudomonadota</taxon>
        <taxon>Alphaproteobacteria</taxon>
        <taxon>Hyphomicrobiales</taxon>
        <taxon>Aurantimonadaceae</taxon>
        <taxon>Consotaella</taxon>
    </lineage>
</organism>
<dbReference type="Gene3D" id="1.10.10.60">
    <property type="entry name" value="Homeodomain-like"/>
    <property type="match status" value="1"/>
</dbReference>
<dbReference type="PROSITE" id="PS50977">
    <property type="entry name" value="HTH_TETR_2"/>
    <property type="match status" value="1"/>
</dbReference>
<dbReference type="InterPro" id="IPR001647">
    <property type="entry name" value="HTH_TetR"/>
</dbReference>
<dbReference type="InterPro" id="IPR009057">
    <property type="entry name" value="Homeodomain-like_sf"/>
</dbReference>
<name>A0A1T4NVQ3_9HYPH</name>
<reference evidence="7" key="1">
    <citation type="submission" date="2017-02" db="EMBL/GenBank/DDBJ databases">
        <authorList>
            <person name="Varghese N."/>
            <person name="Submissions S."/>
        </authorList>
    </citation>
    <scope>NUCLEOTIDE SEQUENCE [LARGE SCALE GENOMIC DNA]</scope>
    <source>
        <strain evidence="7">USBA 369</strain>
    </source>
</reference>
<keyword evidence="3" id="KW-0804">Transcription</keyword>
<dbReference type="SUPFAM" id="SSF46689">
    <property type="entry name" value="Homeodomain-like"/>
    <property type="match status" value="1"/>
</dbReference>
<evidence type="ECO:0000256" key="4">
    <source>
        <dbReference type="PROSITE-ProRule" id="PRU00335"/>
    </source>
</evidence>
<dbReference type="AlphaFoldDB" id="A0A1T4NVQ3"/>
<dbReference type="Gene3D" id="1.10.357.10">
    <property type="entry name" value="Tetracycline Repressor, domain 2"/>
    <property type="match status" value="1"/>
</dbReference>
<dbReference type="PANTHER" id="PTHR30055:SF238">
    <property type="entry name" value="MYCOFACTOCIN BIOSYNTHESIS TRANSCRIPTIONAL REGULATOR MFTR-RELATED"/>
    <property type="match status" value="1"/>
</dbReference>
<evidence type="ECO:0000313" key="7">
    <source>
        <dbReference type="Proteomes" id="UP000190135"/>
    </source>
</evidence>
<dbReference type="Proteomes" id="UP000190135">
    <property type="component" value="Unassembled WGS sequence"/>
</dbReference>
<proteinExistence type="predicted"/>
<dbReference type="EMBL" id="FUXL01000003">
    <property type="protein sequence ID" value="SJZ83291.1"/>
    <property type="molecule type" value="Genomic_DNA"/>
</dbReference>
<keyword evidence="2 4" id="KW-0238">DNA-binding</keyword>
<dbReference type="PANTHER" id="PTHR30055">
    <property type="entry name" value="HTH-TYPE TRANSCRIPTIONAL REGULATOR RUTR"/>
    <property type="match status" value="1"/>
</dbReference>
<evidence type="ECO:0000256" key="2">
    <source>
        <dbReference type="ARBA" id="ARBA00023125"/>
    </source>
</evidence>
<evidence type="ECO:0000256" key="1">
    <source>
        <dbReference type="ARBA" id="ARBA00023015"/>
    </source>
</evidence>
<dbReference type="InterPro" id="IPR041347">
    <property type="entry name" value="MftR_C"/>
</dbReference>
<dbReference type="InterPro" id="IPR050109">
    <property type="entry name" value="HTH-type_TetR-like_transc_reg"/>
</dbReference>
<sequence length="200" mass="21909">MGLRERKKRAVRATLSAVALRHALERGVSQVRVEDIAAEADVSPRTFNNYFPSKEAAIVGGVSIRSDQFCEILSRQPGEMPLHDALCATVLKVFEAEPDRDWIARSRLIRTEPSLFAEAAKADLAVEQSIAREVGRRTRTDPATCLAPRIAAATVVAAIHAAVEFWLDADHGSLSDVLAQAMERFRIADIDPDQSDMASD</sequence>
<feature type="DNA-binding region" description="H-T-H motif" evidence="4">
    <location>
        <begin position="32"/>
        <end position="51"/>
    </location>
</feature>
<dbReference type="Pfam" id="PF17754">
    <property type="entry name" value="TetR_C_14"/>
    <property type="match status" value="1"/>
</dbReference>
<evidence type="ECO:0000313" key="6">
    <source>
        <dbReference type="EMBL" id="SJZ83291.1"/>
    </source>
</evidence>
<keyword evidence="1" id="KW-0805">Transcription regulation</keyword>
<feature type="domain" description="HTH tetR-type" evidence="5">
    <location>
        <begin position="9"/>
        <end position="69"/>
    </location>
</feature>
<gene>
    <name evidence="6" type="ORF">SAMN05428963_103213</name>
</gene>
<dbReference type="GO" id="GO:0000976">
    <property type="term" value="F:transcription cis-regulatory region binding"/>
    <property type="evidence" value="ECO:0007669"/>
    <property type="project" value="TreeGrafter"/>
</dbReference>